<dbReference type="Proteomes" id="UP000234323">
    <property type="component" value="Unassembled WGS sequence"/>
</dbReference>
<feature type="short sequence motif" description="GXGXXG" evidence="3">
    <location>
        <begin position="374"/>
        <end position="379"/>
    </location>
</feature>
<reference evidence="5 6" key="1">
    <citation type="submission" date="2015-10" db="EMBL/GenBank/DDBJ databases">
        <title>Genome analyses suggest a sexual origin of heterokaryosis in a supposedly ancient asexual fungus.</title>
        <authorList>
            <person name="Ropars J."/>
            <person name="Sedzielewska K."/>
            <person name="Noel J."/>
            <person name="Charron P."/>
            <person name="Farinelli L."/>
            <person name="Marton T."/>
            <person name="Kruger M."/>
            <person name="Pelin A."/>
            <person name="Brachmann A."/>
            <person name="Corradi N."/>
        </authorList>
    </citation>
    <scope>NUCLEOTIDE SEQUENCE [LARGE SCALE GENOMIC DNA]</scope>
    <source>
        <strain evidence="5 6">A4</strain>
    </source>
</reference>
<name>A0A2I1HJJ1_9GLOM</name>
<accession>A0A2I1HJJ1</accession>
<keyword evidence="3" id="KW-0378">Hydrolase</keyword>
<keyword evidence="2 3" id="KW-0443">Lipid metabolism</keyword>
<dbReference type="GO" id="GO:0046486">
    <property type="term" value="P:glycerolipid metabolic process"/>
    <property type="evidence" value="ECO:0007669"/>
    <property type="project" value="UniProtKB-ARBA"/>
</dbReference>
<proteinExistence type="inferred from homology"/>
<organism evidence="5 6">
    <name type="scientific">Rhizophagus irregularis</name>
    <dbReference type="NCBI Taxonomy" id="588596"/>
    <lineage>
        <taxon>Eukaryota</taxon>
        <taxon>Fungi</taxon>
        <taxon>Fungi incertae sedis</taxon>
        <taxon>Mucoromycota</taxon>
        <taxon>Glomeromycotina</taxon>
        <taxon>Glomeromycetes</taxon>
        <taxon>Glomerales</taxon>
        <taxon>Glomeraceae</taxon>
        <taxon>Rhizophagus</taxon>
    </lineage>
</organism>
<dbReference type="AlphaFoldDB" id="A0A2I1HJJ1"/>
<evidence type="ECO:0000256" key="2">
    <source>
        <dbReference type="ARBA" id="ARBA00023098"/>
    </source>
</evidence>
<dbReference type="Pfam" id="PF01734">
    <property type="entry name" value="Patatin"/>
    <property type="match status" value="1"/>
</dbReference>
<evidence type="ECO:0000313" key="6">
    <source>
        <dbReference type="Proteomes" id="UP000234323"/>
    </source>
</evidence>
<dbReference type="EMBL" id="LLXI01003316">
    <property type="protein sequence ID" value="PKY59020.1"/>
    <property type="molecule type" value="Genomic_DNA"/>
</dbReference>
<dbReference type="VEuPathDB" id="FungiDB:RhiirFUN_021191"/>
<feature type="active site" description="Proton acceptor" evidence="3">
    <location>
        <position position="588"/>
    </location>
</feature>
<comment type="caution">
    <text evidence="5">The sequence shown here is derived from an EMBL/GenBank/DDBJ whole genome shotgun (WGS) entry which is preliminary data.</text>
</comment>
<dbReference type="GO" id="GO:0047372">
    <property type="term" value="F:monoacylglycerol lipase activity"/>
    <property type="evidence" value="ECO:0007669"/>
    <property type="project" value="TreeGrafter"/>
</dbReference>
<keyword evidence="3" id="KW-0442">Lipid degradation</keyword>
<dbReference type="Gene3D" id="3.40.1090.10">
    <property type="entry name" value="Cytosolic phospholipase A2 catalytic domain"/>
    <property type="match status" value="1"/>
</dbReference>
<dbReference type="InterPro" id="IPR002641">
    <property type="entry name" value="PNPLA_dom"/>
</dbReference>
<feature type="active site" description="Nucleophile" evidence="3">
    <location>
        <position position="414"/>
    </location>
</feature>
<dbReference type="PROSITE" id="PS51635">
    <property type="entry name" value="PNPLA"/>
    <property type="match status" value="1"/>
</dbReference>
<dbReference type="PANTHER" id="PTHR32176:SF92">
    <property type="entry name" value="XYLOSE ISOMERASE"/>
    <property type="match status" value="1"/>
</dbReference>
<dbReference type="InterPro" id="IPR016035">
    <property type="entry name" value="Acyl_Trfase/lysoPLipase"/>
</dbReference>
<dbReference type="CDD" id="cd07199">
    <property type="entry name" value="Pat17_PNPLA8_PNPLA9_like"/>
    <property type="match status" value="1"/>
</dbReference>
<dbReference type="GO" id="GO:0016042">
    <property type="term" value="P:lipid catabolic process"/>
    <property type="evidence" value="ECO:0007669"/>
    <property type="project" value="UniProtKB-UniRule"/>
</dbReference>
<evidence type="ECO:0000259" key="4">
    <source>
        <dbReference type="PROSITE" id="PS51635"/>
    </source>
</evidence>
<evidence type="ECO:0000256" key="3">
    <source>
        <dbReference type="PROSITE-ProRule" id="PRU01161"/>
    </source>
</evidence>
<dbReference type="VEuPathDB" id="FungiDB:RhiirA1_467885"/>
<feature type="domain" description="PNPLA" evidence="4">
    <location>
        <begin position="370"/>
        <end position="601"/>
    </location>
</feature>
<feature type="short sequence motif" description="GXSXG" evidence="3">
    <location>
        <begin position="412"/>
        <end position="416"/>
    </location>
</feature>
<dbReference type="GO" id="GO:0004620">
    <property type="term" value="F:phospholipase activity"/>
    <property type="evidence" value="ECO:0007669"/>
    <property type="project" value="TreeGrafter"/>
</dbReference>
<gene>
    <name evidence="5" type="ORF">RhiirA4_550248</name>
</gene>
<protein>
    <submittedName>
        <fullName evidence="5">FabD/lysophospholipase-like protein</fullName>
    </submittedName>
</protein>
<evidence type="ECO:0000313" key="5">
    <source>
        <dbReference type="EMBL" id="PKY59020.1"/>
    </source>
</evidence>
<keyword evidence="6" id="KW-1185">Reference proteome</keyword>
<dbReference type="PANTHER" id="PTHR32176">
    <property type="entry name" value="XYLOSE ISOMERASE"/>
    <property type="match status" value="1"/>
</dbReference>
<dbReference type="SUPFAM" id="SSF52151">
    <property type="entry name" value="FabD/lysophospholipase-like"/>
    <property type="match status" value="1"/>
</dbReference>
<sequence length="720" mass="82196">MLAKKFDNEVYLLAKSIPTKSSAEEVYGYWTQYYHQPYVLASLNKHISNMENEIWDHHGNNTNVAEAAHTQANHQGKQLKLITAIMRQTALMKDFKTAEINDKFGVPYTRRDKSEIKRKAKEKILIKEVKLFIKYQYLLINHLISFNYIGKVPLQDVTNREKLEKKGKRKASTKIEEHKMKLAERCTADRKAQAEIEKLELENLKLRKDTFNISLLPDMILNGTGVPEVGKAYAIHPYSVEDGGASTVVTVQGTSVSMSEWAHSSNQKWECVEKDGWIGFICRKSTASENGAYLGYNKYEVLVCEAQYQDKWEDFQVVKHDQGCKLEMCKDDHLAYVDIQSDNTLKMMADSTTWWGFTEWLVNIGEKWILSIDGGGIRGLIPALVLQQLEKDVSEKRGKDTRIADMFDMVSGNSTGSIISLGLTVSDGATSPRPMYPASELVKLYKEKGKEIFSNISRWNWFKVTNLLFGASDSEEEDPAVDIFDSAYFRAHTKIEPGDDEDGKIGPSYSPNNLEKLLAEKFADKSLKDTLKDVLVPSYNITEKKEVYFTNYSDVTSSYKIRDVIRASTAAPTYFESKKMDDQCFYIDGGVFMNNPAYKAYLEVKNKFKEQKIVVCSLGTGFFQDELAYLAKSGEIRWASPIINLMMNVSSKLVESYLENLKKDGIRYYRLQAYLQRDIPLDDTRNQALTDLEGLANSIINRKEYNDLVEDIVKHLNEED</sequence>
<evidence type="ECO:0000256" key="1">
    <source>
        <dbReference type="ARBA" id="ARBA00010240"/>
    </source>
</evidence>
<comment type="similarity">
    <text evidence="1">Belongs to the patatin family.</text>
</comment>
<dbReference type="VEuPathDB" id="FungiDB:FUN_001894"/>
<feature type="short sequence motif" description="DGA/G" evidence="3">
    <location>
        <begin position="588"/>
        <end position="590"/>
    </location>
</feature>